<evidence type="ECO:0000256" key="1">
    <source>
        <dbReference type="SAM" id="MobiDB-lite"/>
    </source>
</evidence>
<evidence type="ECO:0000313" key="3">
    <source>
        <dbReference type="Proteomes" id="UP000314294"/>
    </source>
</evidence>
<protein>
    <submittedName>
        <fullName evidence="2">Uncharacterized protein</fullName>
    </submittedName>
</protein>
<comment type="caution">
    <text evidence="2">The sequence shown here is derived from an EMBL/GenBank/DDBJ whole genome shotgun (WGS) entry which is preliminary data.</text>
</comment>
<accession>A0A4Z2INL6</accession>
<dbReference type="Proteomes" id="UP000314294">
    <property type="component" value="Unassembled WGS sequence"/>
</dbReference>
<organism evidence="2 3">
    <name type="scientific">Liparis tanakae</name>
    <name type="common">Tanaka's snailfish</name>
    <dbReference type="NCBI Taxonomy" id="230148"/>
    <lineage>
        <taxon>Eukaryota</taxon>
        <taxon>Metazoa</taxon>
        <taxon>Chordata</taxon>
        <taxon>Craniata</taxon>
        <taxon>Vertebrata</taxon>
        <taxon>Euteleostomi</taxon>
        <taxon>Actinopterygii</taxon>
        <taxon>Neopterygii</taxon>
        <taxon>Teleostei</taxon>
        <taxon>Neoteleostei</taxon>
        <taxon>Acanthomorphata</taxon>
        <taxon>Eupercaria</taxon>
        <taxon>Perciformes</taxon>
        <taxon>Cottioidei</taxon>
        <taxon>Cottales</taxon>
        <taxon>Liparidae</taxon>
        <taxon>Liparis</taxon>
    </lineage>
</organism>
<feature type="compositionally biased region" description="Low complexity" evidence="1">
    <location>
        <begin position="45"/>
        <end position="54"/>
    </location>
</feature>
<evidence type="ECO:0000313" key="2">
    <source>
        <dbReference type="EMBL" id="TNN79475.1"/>
    </source>
</evidence>
<feature type="region of interest" description="Disordered" evidence="1">
    <location>
        <begin position="45"/>
        <end position="69"/>
    </location>
</feature>
<dbReference type="EMBL" id="SRLO01000064">
    <property type="protein sequence ID" value="TNN79475.1"/>
    <property type="molecule type" value="Genomic_DNA"/>
</dbReference>
<gene>
    <name evidence="2" type="ORF">EYF80_010289</name>
</gene>
<sequence>MLAAEALFPRHTELVARQVKPHLWVSRHYEATATVLMRVSVGVRRGSPRRSPSSYLFSDERPGPERTDSVGVPGAERFFRYGIKSPTSSRACGYWPR</sequence>
<keyword evidence="3" id="KW-1185">Reference proteome</keyword>
<proteinExistence type="predicted"/>
<feature type="compositionally biased region" description="Basic and acidic residues" evidence="1">
    <location>
        <begin position="58"/>
        <end position="68"/>
    </location>
</feature>
<name>A0A4Z2INL6_9TELE</name>
<dbReference type="AlphaFoldDB" id="A0A4Z2INL6"/>
<reference evidence="2 3" key="1">
    <citation type="submission" date="2019-03" db="EMBL/GenBank/DDBJ databases">
        <title>First draft genome of Liparis tanakae, snailfish: a comprehensive survey of snailfish specific genes.</title>
        <authorList>
            <person name="Kim W."/>
            <person name="Song I."/>
            <person name="Jeong J.-H."/>
            <person name="Kim D."/>
            <person name="Kim S."/>
            <person name="Ryu S."/>
            <person name="Song J.Y."/>
            <person name="Lee S.K."/>
        </authorList>
    </citation>
    <scope>NUCLEOTIDE SEQUENCE [LARGE SCALE GENOMIC DNA]</scope>
    <source>
        <tissue evidence="2">Muscle</tissue>
    </source>
</reference>